<dbReference type="Pfam" id="PF00010">
    <property type="entry name" value="HLH"/>
    <property type="match status" value="1"/>
</dbReference>
<feature type="compositionally biased region" description="Gly residues" evidence="1">
    <location>
        <begin position="152"/>
        <end position="164"/>
    </location>
</feature>
<dbReference type="InterPro" id="IPR011598">
    <property type="entry name" value="bHLH_dom"/>
</dbReference>
<dbReference type="SMART" id="SM00353">
    <property type="entry name" value="HLH"/>
    <property type="match status" value="1"/>
</dbReference>
<dbReference type="InterPro" id="IPR050359">
    <property type="entry name" value="bHLH_transcription_factors"/>
</dbReference>
<dbReference type="GO" id="GO:0000981">
    <property type="term" value="F:DNA-binding transcription factor activity, RNA polymerase II-specific"/>
    <property type="evidence" value="ECO:0007669"/>
    <property type="project" value="TreeGrafter"/>
</dbReference>
<dbReference type="Gene3D" id="4.10.280.10">
    <property type="entry name" value="Helix-loop-helix DNA-binding domain"/>
    <property type="match status" value="1"/>
</dbReference>
<feature type="compositionally biased region" description="Basic residues" evidence="1">
    <location>
        <begin position="341"/>
        <end position="354"/>
    </location>
</feature>
<feature type="compositionally biased region" description="Polar residues" evidence="1">
    <location>
        <begin position="88"/>
        <end position="102"/>
    </location>
</feature>
<dbReference type="InterPro" id="IPR036638">
    <property type="entry name" value="HLH_DNA-bd_sf"/>
</dbReference>
<feature type="compositionally biased region" description="Basic and acidic residues" evidence="1">
    <location>
        <begin position="182"/>
        <end position="195"/>
    </location>
</feature>
<dbReference type="GO" id="GO:0061564">
    <property type="term" value="P:axon development"/>
    <property type="evidence" value="ECO:0007669"/>
    <property type="project" value="TreeGrafter"/>
</dbReference>
<accession>A0A182RSJ9</accession>
<dbReference type="PROSITE" id="PS50888">
    <property type="entry name" value="BHLH"/>
    <property type="match status" value="1"/>
</dbReference>
<feature type="compositionally biased region" description="Low complexity" evidence="1">
    <location>
        <begin position="128"/>
        <end position="151"/>
    </location>
</feature>
<dbReference type="VEuPathDB" id="VectorBase:AFUN2_003710"/>
<proteinExistence type="predicted"/>
<dbReference type="SUPFAM" id="SSF47459">
    <property type="entry name" value="HLH, helix-loop-helix DNA-binding domain"/>
    <property type="match status" value="1"/>
</dbReference>
<dbReference type="VEuPathDB" id="VectorBase:AFUN009249"/>
<protein>
    <submittedName>
        <fullName evidence="3">BHLH domain-containing protein</fullName>
    </submittedName>
</protein>
<dbReference type="GO" id="GO:0005634">
    <property type="term" value="C:nucleus"/>
    <property type="evidence" value="ECO:0007669"/>
    <property type="project" value="TreeGrafter"/>
</dbReference>
<dbReference type="GO" id="GO:0007423">
    <property type="term" value="P:sensory organ development"/>
    <property type="evidence" value="ECO:0007669"/>
    <property type="project" value="TreeGrafter"/>
</dbReference>
<dbReference type="AlphaFoldDB" id="A0A182RSJ9"/>
<feature type="region of interest" description="Disordered" evidence="1">
    <location>
        <begin position="37"/>
        <end position="195"/>
    </location>
</feature>
<dbReference type="GO" id="GO:0070888">
    <property type="term" value="F:E-box binding"/>
    <property type="evidence" value="ECO:0007669"/>
    <property type="project" value="TreeGrafter"/>
</dbReference>
<dbReference type="GO" id="GO:0045944">
    <property type="term" value="P:positive regulation of transcription by RNA polymerase II"/>
    <property type="evidence" value="ECO:0007669"/>
    <property type="project" value="TreeGrafter"/>
</dbReference>
<reference evidence="3" key="1">
    <citation type="submission" date="2020-05" db="UniProtKB">
        <authorList>
            <consortium name="EnsemblMetazoa"/>
        </authorList>
    </citation>
    <scope>IDENTIFICATION</scope>
    <source>
        <strain evidence="3">FUMOZ</strain>
    </source>
</reference>
<dbReference type="GO" id="GO:0046983">
    <property type="term" value="F:protein dimerization activity"/>
    <property type="evidence" value="ECO:0007669"/>
    <property type="project" value="InterPro"/>
</dbReference>
<name>A0A182RSJ9_ANOFN</name>
<dbReference type="PANTHER" id="PTHR19290:SF167">
    <property type="entry name" value="PROTEIN DIMMED"/>
    <property type="match status" value="1"/>
</dbReference>
<feature type="compositionally biased region" description="Basic residues" evidence="1">
    <location>
        <begin position="46"/>
        <end position="79"/>
    </location>
</feature>
<dbReference type="PANTHER" id="PTHR19290">
    <property type="entry name" value="BASIC HELIX-LOOP-HELIX PROTEIN NEUROGENIN-RELATED"/>
    <property type="match status" value="1"/>
</dbReference>
<sequence>MRSDLSDDKHSVQLAAAEIAESSDTSGFYELASNGSTNGIINGSGHHSHHHHHHHQHQHHTQHHPHHHQHHHPNNHHTGHTQPHQQDKNANMLQSESLSTHATGGITLRATSRPKRATRRMQMEATIDPDMTDSSSQSDDTSCGSSRTGSRGSNGGRSGQGAAGNGSSSSSAARRRKGAMNAKERNLRRLESNERERMRMHSLNDAFQSLREVIPHVKKERRLSKIETLTLAKNYITALTDVIIVMRGEGEAAAAANGTLPHNCATTLPITDVGTVATLAMQTNCLAAIQAKTQPEVVGPCHATDVDPISSSLDIISASVGTALDCHERVVLQHHLTLPPHQHHHPQQQQQHHHQVQDGSSSSNSSNGSTTSSNGNSNSSTSNNNNGSNASITNTTGSIIDVSVVTTANGHHQHHGSINNNHLNTHHFNNNSASSIDIENSFYEDPFQMM</sequence>
<feature type="compositionally biased region" description="Low complexity" evidence="1">
    <location>
        <begin position="357"/>
        <end position="392"/>
    </location>
</feature>
<dbReference type="EnsemblMetazoa" id="AFUN009249-RA">
    <property type="protein sequence ID" value="AFUN009249-PA"/>
    <property type="gene ID" value="AFUN009249"/>
</dbReference>
<feature type="domain" description="BHLH" evidence="2">
    <location>
        <begin position="187"/>
        <end position="239"/>
    </location>
</feature>
<dbReference type="CDD" id="cd19712">
    <property type="entry name" value="bHLH_TS_dimmed_like"/>
    <property type="match status" value="1"/>
</dbReference>
<evidence type="ECO:0000313" key="3">
    <source>
        <dbReference type="EnsemblMetazoa" id="AFUN009249-PA"/>
    </source>
</evidence>
<feature type="region of interest" description="Disordered" evidence="1">
    <location>
        <begin position="340"/>
        <end position="392"/>
    </location>
</feature>
<organism evidence="3">
    <name type="scientific">Anopheles funestus</name>
    <name type="common">African malaria mosquito</name>
    <dbReference type="NCBI Taxonomy" id="62324"/>
    <lineage>
        <taxon>Eukaryota</taxon>
        <taxon>Metazoa</taxon>
        <taxon>Ecdysozoa</taxon>
        <taxon>Arthropoda</taxon>
        <taxon>Hexapoda</taxon>
        <taxon>Insecta</taxon>
        <taxon>Pterygota</taxon>
        <taxon>Neoptera</taxon>
        <taxon>Endopterygota</taxon>
        <taxon>Diptera</taxon>
        <taxon>Nematocera</taxon>
        <taxon>Culicoidea</taxon>
        <taxon>Culicidae</taxon>
        <taxon>Anophelinae</taxon>
        <taxon>Anopheles</taxon>
    </lineage>
</organism>
<dbReference type="STRING" id="62324.A0A182RSJ9"/>
<evidence type="ECO:0000259" key="2">
    <source>
        <dbReference type="PROSITE" id="PS50888"/>
    </source>
</evidence>
<evidence type="ECO:0000256" key="1">
    <source>
        <dbReference type="SAM" id="MobiDB-lite"/>
    </source>
</evidence>